<evidence type="ECO:0000313" key="4">
    <source>
        <dbReference type="EMBL" id="GFJ84040.1"/>
    </source>
</evidence>
<evidence type="ECO:0000256" key="1">
    <source>
        <dbReference type="ARBA" id="ARBA00023125"/>
    </source>
</evidence>
<dbReference type="Pfam" id="PF00440">
    <property type="entry name" value="TetR_N"/>
    <property type="match status" value="1"/>
</dbReference>
<dbReference type="PANTHER" id="PTHR30055:SF209">
    <property type="entry name" value="POSSIBLE TRANSCRIPTIONAL REGULATORY PROTEIN (PROBABLY TETR-FAMILY)"/>
    <property type="match status" value="1"/>
</dbReference>
<feature type="domain" description="HTH tetR-type" evidence="3">
    <location>
        <begin position="8"/>
        <end position="68"/>
    </location>
</feature>
<dbReference type="PRINTS" id="PR00455">
    <property type="entry name" value="HTHTETR"/>
</dbReference>
<dbReference type="SUPFAM" id="SSF46689">
    <property type="entry name" value="Homeodomain-like"/>
    <property type="match status" value="1"/>
</dbReference>
<dbReference type="InterPro" id="IPR009057">
    <property type="entry name" value="Homeodomain-like_sf"/>
</dbReference>
<name>A0A6V8KKS9_9ACTN</name>
<dbReference type="Gene3D" id="1.10.357.10">
    <property type="entry name" value="Tetracycline Repressor, domain 2"/>
    <property type="match status" value="1"/>
</dbReference>
<accession>A0A6V8KKS9</accession>
<dbReference type="EMBL" id="BLPF01000003">
    <property type="protein sequence ID" value="GFJ84040.1"/>
    <property type="molecule type" value="Genomic_DNA"/>
</dbReference>
<comment type="caution">
    <text evidence="4">The sequence shown here is derived from an EMBL/GenBank/DDBJ whole genome shotgun (WGS) entry which is preliminary data.</text>
</comment>
<dbReference type="InterPro" id="IPR001647">
    <property type="entry name" value="HTH_TetR"/>
</dbReference>
<dbReference type="PROSITE" id="PS50977">
    <property type="entry name" value="HTH_TETR_2"/>
    <property type="match status" value="1"/>
</dbReference>
<evidence type="ECO:0000256" key="2">
    <source>
        <dbReference type="PROSITE-ProRule" id="PRU00335"/>
    </source>
</evidence>
<evidence type="ECO:0000313" key="5">
    <source>
        <dbReference type="Proteomes" id="UP000482800"/>
    </source>
</evidence>
<dbReference type="RefSeq" id="WP_173067264.1">
    <property type="nucleotide sequence ID" value="NZ_BAABGO010000038.1"/>
</dbReference>
<dbReference type="GO" id="GO:0000976">
    <property type="term" value="F:transcription cis-regulatory region binding"/>
    <property type="evidence" value="ECO:0007669"/>
    <property type="project" value="TreeGrafter"/>
</dbReference>
<proteinExistence type="predicted"/>
<reference evidence="4 5" key="2">
    <citation type="submission" date="2020-03" db="EMBL/GenBank/DDBJ databases">
        <authorList>
            <person name="Ichikawa N."/>
            <person name="Kimura A."/>
            <person name="Kitahashi Y."/>
            <person name="Uohara A."/>
        </authorList>
    </citation>
    <scope>NUCLEOTIDE SEQUENCE [LARGE SCALE GENOMIC DNA]</scope>
    <source>
        <strain evidence="4 5">NBRC 108639</strain>
    </source>
</reference>
<feature type="DNA-binding region" description="H-T-H motif" evidence="2">
    <location>
        <begin position="31"/>
        <end position="50"/>
    </location>
</feature>
<sequence>MTERADAARNRAKVLDAAARLFADRGAANVTMEDIARAAGVGRGTLYRRYPDRASIAVALLDEHERALQEQLLRGQAPLGPGAAPAQRLAAFYRAMVDLLEQHVHLALGAEVGQSRFATGAYGFWRAHVGSLLRAAGAPEALTDSLLAPLAPDVYDYQRRDRGLTPQAIGDALAVLAERVLTGER</sequence>
<gene>
    <name evidence="4" type="ORF">Phou_082200</name>
</gene>
<dbReference type="GO" id="GO:0003700">
    <property type="term" value="F:DNA-binding transcription factor activity"/>
    <property type="evidence" value="ECO:0007669"/>
    <property type="project" value="TreeGrafter"/>
</dbReference>
<keyword evidence="1 2" id="KW-0238">DNA-binding</keyword>
<reference evidence="4 5" key="1">
    <citation type="submission" date="2020-03" db="EMBL/GenBank/DDBJ databases">
        <title>Whole genome shotgun sequence of Phytohabitans houttuyneae NBRC 108639.</title>
        <authorList>
            <person name="Komaki H."/>
            <person name="Tamura T."/>
        </authorList>
    </citation>
    <scope>NUCLEOTIDE SEQUENCE [LARGE SCALE GENOMIC DNA]</scope>
    <source>
        <strain evidence="4 5">NBRC 108639</strain>
    </source>
</reference>
<dbReference type="AlphaFoldDB" id="A0A6V8KKS9"/>
<keyword evidence="5" id="KW-1185">Reference proteome</keyword>
<evidence type="ECO:0000259" key="3">
    <source>
        <dbReference type="PROSITE" id="PS50977"/>
    </source>
</evidence>
<organism evidence="4 5">
    <name type="scientific">Phytohabitans houttuyneae</name>
    <dbReference type="NCBI Taxonomy" id="1076126"/>
    <lineage>
        <taxon>Bacteria</taxon>
        <taxon>Bacillati</taxon>
        <taxon>Actinomycetota</taxon>
        <taxon>Actinomycetes</taxon>
        <taxon>Micromonosporales</taxon>
        <taxon>Micromonosporaceae</taxon>
    </lineage>
</organism>
<dbReference type="PANTHER" id="PTHR30055">
    <property type="entry name" value="HTH-TYPE TRANSCRIPTIONAL REGULATOR RUTR"/>
    <property type="match status" value="1"/>
</dbReference>
<dbReference type="InterPro" id="IPR050109">
    <property type="entry name" value="HTH-type_TetR-like_transc_reg"/>
</dbReference>
<dbReference type="Proteomes" id="UP000482800">
    <property type="component" value="Unassembled WGS sequence"/>
</dbReference>
<protein>
    <submittedName>
        <fullName evidence="4">TetR family transcriptional regulator</fullName>
    </submittedName>
</protein>